<proteinExistence type="predicted"/>
<comment type="caution">
    <text evidence="1">The sequence shown here is derived from an EMBL/GenBank/DDBJ whole genome shotgun (WGS) entry which is preliminary data.</text>
</comment>
<accession>A0A8S4R795</accession>
<dbReference type="Proteomes" id="UP000838756">
    <property type="component" value="Unassembled WGS sequence"/>
</dbReference>
<dbReference type="EMBL" id="CAKXAJ010024860">
    <property type="protein sequence ID" value="CAH2231963.1"/>
    <property type="molecule type" value="Genomic_DNA"/>
</dbReference>
<dbReference type="AlphaFoldDB" id="A0A8S4R795"/>
<keyword evidence="2" id="KW-1185">Reference proteome</keyword>
<protein>
    <submittedName>
        <fullName evidence="1">Jg4024 protein</fullName>
    </submittedName>
</protein>
<evidence type="ECO:0000313" key="2">
    <source>
        <dbReference type="Proteomes" id="UP000838756"/>
    </source>
</evidence>
<reference evidence="1" key="1">
    <citation type="submission" date="2022-03" db="EMBL/GenBank/DDBJ databases">
        <authorList>
            <person name="Lindestad O."/>
        </authorList>
    </citation>
    <scope>NUCLEOTIDE SEQUENCE</scope>
</reference>
<organism evidence="1 2">
    <name type="scientific">Pararge aegeria aegeria</name>
    <dbReference type="NCBI Taxonomy" id="348720"/>
    <lineage>
        <taxon>Eukaryota</taxon>
        <taxon>Metazoa</taxon>
        <taxon>Ecdysozoa</taxon>
        <taxon>Arthropoda</taxon>
        <taxon>Hexapoda</taxon>
        <taxon>Insecta</taxon>
        <taxon>Pterygota</taxon>
        <taxon>Neoptera</taxon>
        <taxon>Endopterygota</taxon>
        <taxon>Lepidoptera</taxon>
        <taxon>Glossata</taxon>
        <taxon>Ditrysia</taxon>
        <taxon>Papilionoidea</taxon>
        <taxon>Nymphalidae</taxon>
        <taxon>Satyrinae</taxon>
        <taxon>Satyrini</taxon>
        <taxon>Parargina</taxon>
        <taxon>Pararge</taxon>
    </lineage>
</organism>
<gene>
    <name evidence="1" type="primary">jg4024</name>
    <name evidence="1" type="ORF">PAEG_LOCUS10315</name>
</gene>
<name>A0A8S4R795_9NEOP</name>
<sequence length="89" mass="10213">MVRTITNQSPVLTLGKGHCLHHLKLTTIVEKTPQIFKPTRRTESVSKIFYNREITLALHKIARRVLPVNSNQRMKPLTLSPNGWSPRES</sequence>
<evidence type="ECO:0000313" key="1">
    <source>
        <dbReference type="EMBL" id="CAH2231963.1"/>
    </source>
</evidence>